<reference evidence="4" key="1">
    <citation type="submission" date="2021-01" db="EMBL/GenBank/DDBJ databases">
        <authorList>
            <person name="Corre E."/>
            <person name="Pelletier E."/>
            <person name="Niang G."/>
            <person name="Scheremetjew M."/>
            <person name="Finn R."/>
            <person name="Kale V."/>
            <person name="Holt S."/>
            <person name="Cochrane G."/>
            <person name="Meng A."/>
            <person name="Brown T."/>
            <person name="Cohen L."/>
        </authorList>
    </citation>
    <scope>NUCLEOTIDE SEQUENCE</scope>
    <source>
        <strain evidence="4">CCMP127</strain>
    </source>
</reference>
<organism evidence="4">
    <name type="scientific">Amphora coffeiformis</name>
    <dbReference type="NCBI Taxonomy" id="265554"/>
    <lineage>
        <taxon>Eukaryota</taxon>
        <taxon>Sar</taxon>
        <taxon>Stramenopiles</taxon>
        <taxon>Ochrophyta</taxon>
        <taxon>Bacillariophyta</taxon>
        <taxon>Bacillariophyceae</taxon>
        <taxon>Bacillariophycidae</taxon>
        <taxon>Thalassiophysales</taxon>
        <taxon>Catenulaceae</taxon>
        <taxon>Amphora</taxon>
    </lineage>
</organism>
<dbReference type="PRINTS" id="PR00625">
    <property type="entry name" value="JDOMAIN"/>
</dbReference>
<dbReference type="EMBL" id="HBIM01010580">
    <property type="protein sequence ID" value="CAE0411510.1"/>
    <property type="molecule type" value="Transcribed_RNA"/>
</dbReference>
<evidence type="ECO:0000259" key="2">
    <source>
        <dbReference type="PROSITE" id="PS50076"/>
    </source>
</evidence>
<dbReference type="SUPFAM" id="SSF46565">
    <property type="entry name" value="Chaperone J-domain"/>
    <property type="match status" value="1"/>
</dbReference>
<protein>
    <recommendedName>
        <fullName evidence="5">J domain-containing protein</fullName>
    </recommendedName>
</protein>
<dbReference type="SMART" id="SM00271">
    <property type="entry name" value="DnaJ"/>
    <property type="match status" value="1"/>
</dbReference>
<evidence type="ECO:0008006" key="5">
    <source>
        <dbReference type="Google" id="ProtNLM"/>
    </source>
</evidence>
<dbReference type="InterPro" id="IPR018253">
    <property type="entry name" value="DnaJ_domain_CS"/>
</dbReference>
<dbReference type="PROSITE" id="PS50076">
    <property type="entry name" value="DNAJ_2"/>
    <property type="match status" value="1"/>
</dbReference>
<dbReference type="GO" id="GO:0031072">
    <property type="term" value="F:heat shock protein binding"/>
    <property type="evidence" value="ECO:0007669"/>
    <property type="project" value="TreeGrafter"/>
</dbReference>
<dbReference type="InterPro" id="IPR036869">
    <property type="entry name" value="J_dom_sf"/>
</dbReference>
<dbReference type="PROSITE" id="PS00636">
    <property type="entry name" value="DNAJ_1"/>
    <property type="match status" value="1"/>
</dbReference>
<dbReference type="PROSITE" id="PS51670">
    <property type="entry name" value="SHKT"/>
    <property type="match status" value="1"/>
</dbReference>
<name>A0A7S3L4F4_9STRA</name>
<evidence type="ECO:0000256" key="1">
    <source>
        <dbReference type="SAM" id="SignalP"/>
    </source>
</evidence>
<dbReference type="AlphaFoldDB" id="A0A7S3L4F4"/>
<evidence type="ECO:0000313" key="4">
    <source>
        <dbReference type="EMBL" id="CAE0411510.1"/>
    </source>
</evidence>
<dbReference type="PANTHER" id="PTHR44144">
    <property type="entry name" value="DNAJ HOMOLOG SUBFAMILY C MEMBER 9"/>
    <property type="match status" value="1"/>
</dbReference>
<dbReference type="InterPro" id="IPR003582">
    <property type="entry name" value="ShKT_dom"/>
</dbReference>
<dbReference type="SMART" id="SM00254">
    <property type="entry name" value="ShKT"/>
    <property type="match status" value="1"/>
</dbReference>
<keyword evidence="1" id="KW-0732">Signal</keyword>
<dbReference type="GO" id="GO:0005737">
    <property type="term" value="C:cytoplasm"/>
    <property type="evidence" value="ECO:0007669"/>
    <property type="project" value="TreeGrafter"/>
</dbReference>
<dbReference type="GO" id="GO:0005634">
    <property type="term" value="C:nucleus"/>
    <property type="evidence" value="ECO:0007669"/>
    <property type="project" value="TreeGrafter"/>
</dbReference>
<dbReference type="InterPro" id="IPR052594">
    <property type="entry name" value="J_domain-containing_protein"/>
</dbReference>
<dbReference type="Gene3D" id="1.10.287.110">
    <property type="entry name" value="DnaJ domain"/>
    <property type="match status" value="1"/>
</dbReference>
<dbReference type="Pfam" id="PF00226">
    <property type="entry name" value="DnaJ"/>
    <property type="match status" value="1"/>
</dbReference>
<dbReference type="PANTHER" id="PTHR44144:SF1">
    <property type="entry name" value="DNAJ HOMOLOG SUBFAMILY C MEMBER 9"/>
    <property type="match status" value="1"/>
</dbReference>
<dbReference type="CDD" id="cd06257">
    <property type="entry name" value="DnaJ"/>
    <property type="match status" value="1"/>
</dbReference>
<gene>
    <name evidence="4" type="ORF">ACOF00016_LOCUS8840</name>
</gene>
<feature type="domain" description="ShKT" evidence="3">
    <location>
        <begin position="359"/>
        <end position="393"/>
    </location>
</feature>
<evidence type="ECO:0000259" key="3">
    <source>
        <dbReference type="PROSITE" id="PS51670"/>
    </source>
</evidence>
<feature type="chain" id="PRO_5030889950" description="J domain-containing protein" evidence="1">
    <location>
        <begin position="21"/>
        <end position="409"/>
    </location>
</feature>
<proteinExistence type="predicted"/>
<accession>A0A7S3L4F4</accession>
<dbReference type="InterPro" id="IPR001623">
    <property type="entry name" value="DnaJ_domain"/>
</dbReference>
<dbReference type="Pfam" id="PF01549">
    <property type="entry name" value="ShK"/>
    <property type="match status" value="1"/>
</dbReference>
<sequence length="409" mass="47721">MVMIIQTLITIFLALTIARATMDRNLYEILGVDKAATSKEIKSAYRRKARDTHPDKNKAIPAEKAAAAFREVVQAFEILSDPDRREYYDTTGRTEEEDEAGYDREHYHWHFNWHNQGYQGSQGSHLRDTWEAQQAQSRMMHVVSLEQLRMIMLDEDGLLERHFIVCFVKEGRMEATALNEMVFPYPFAGIADQEIWWEDILQTMFIRLTSREKPLAEFFGIFEQDLQGNQPIFVYGRAGFPLEDGAKLPRIQTADRDEMERFVWEHLKVNIRFINEHTHPVDLFVMSEDEPILMQESLPPGASASFTSALSNVWFARDIRVDDFKHPQERLYSFSDESVLIAFHVLSSEQIFKIPRRTCYDLSTDCPEWAGYGECARRGAQFEHLCPYSCGYCEGQEILYHLYEQHDEL</sequence>
<feature type="signal peptide" evidence="1">
    <location>
        <begin position="1"/>
        <end position="20"/>
    </location>
</feature>
<feature type="domain" description="J" evidence="2">
    <location>
        <begin position="25"/>
        <end position="92"/>
    </location>
</feature>